<dbReference type="Proteomes" id="UP000327111">
    <property type="component" value="Unassembled WGS sequence"/>
</dbReference>
<evidence type="ECO:0000313" key="2">
    <source>
        <dbReference type="EMBL" id="VVO79516.1"/>
    </source>
</evidence>
<proteinExistence type="predicted"/>
<feature type="region of interest" description="Disordered" evidence="1">
    <location>
        <begin position="56"/>
        <end position="79"/>
    </location>
</feature>
<gene>
    <name evidence="2" type="ORF">PS854_01725</name>
</gene>
<accession>A0A5E7IUC4</accession>
<dbReference type="EMBL" id="CABVIF010000002">
    <property type="protein sequence ID" value="VVO79516.1"/>
    <property type="molecule type" value="Genomic_DNA"/>
</dbReference>
<name>A0A5E7IUC4_PSEFL</name>
<evidence type="ECO:0000313" key="3">
    <source>
        <dbReference type="Proteomes" id="UP000327111"/>
    </source>
</evidence>
<reference evidence="2 3" key="1">
    <citation type="submission" date="2019-09" db="EMBL/GenBank/DDBJ databases">
        <authorList>
            <person name="Chandra G."/>
            <person name="Truman W A."/>
        </authorList>
    </citation>
    <scope>NUCLEOTIDE SEQUENCE [LARGE SCALE GENOMIC DNA]</scope>
    <source>
        <strain evidence="2">PS854</strain>
    </source>
</reference>
<dbReference type="AlphaFoldDB" id="A0A5E7IUC4"/>
<sequence>MGGSPIQEEAMSSIRSAEHTYRQWSSPILLELKEREHQLAPTDRQALQNILLERRLINSGNPAGEDRRKPSSMGSAKHP</sequence>
<organism evidence="2 3">
    <name type="scientific">Pseudomonas fluorescens</name>
    <dbReference type="NCBI Taxonomy" id="294"/>
    <lineage>
        <taxon>Bacteria</taxon>
        <taxon>Pseudomonadati</taxon>
        <taxon>Pseudomonadota</taxon>
        <taxon>Gammaproteobacteria</taxon>
        <taxon>Pseudomonadales</taxon>
        <taxon>Pseudomonadaceae</taxon>
        <taxon>Pseudomonas</taxon>
    </lineage>
</organism>
<evidence type="ECO:0000256" key="1">
    <source>
        <dbReference type="SAM" id="MobiDB-lite"/>
    </source>
</evidence>
<protein>
    <submittedName>
        <fullName evidence="2">Uncharacterized protein</fullName>
    </submittedName>
</protein>